<gene>
    <name evidence="11" type="ORF">A8V01_01385</name>
</gene>
<accession>A0A2K2G7A3</accession>
<dbReference type="GO" id="GO:0016780">
    <property type="term" value="F:phosphotransferase activity, for other substituted phosphate groups"/>
    <property type="evidence" value="ECO:0007669"/>
    <property type="project" value="TreeGrafter"/>
</dbReference>
<feature type="transmembrane region" description="Helical" evidence="9">
    <location>
        <begin position="12"/>
        <end position="35"/>
    </location>
</feature>
<sequence>MANGTSSAGRAFDIVIALTAIMIFLPFLVIAAMAIKLSAPGPVLFVQYRVGRDGKLFPCLKFRSMVINAQEVLHDVLASSPEARAEWHRDQKLRNDPRITPIGSLLRKSSLDELPQLFNILAGHMSIVGPRPIIEAEIHRYGARFGAYCSVRPGLTGLWQVSGRNEVSYEARVRLDAFYALRKSTLYDLAICFRTIPAVLASRGVY</sequence>
<keyword evidence="8" id="KW-0270">Exopolysaccharide synthesis</keyword>
<evidence type="ECO:0000256" key="8">
    <source>
        <dbReference type="ARBA" id="ARBA00023169"/>
    </source>
</evidence>
<evidence type="ECO:0000256" key="9">
    <source>
        <dbReference type="SAM" id="Phobius"/>
    </source>
</evidence>
<evidence type="ECO:0000313" key="11">
    <source>
        <dbReference type="EMBL" id="PNU06923.1"/>
    </source>
</evidence>
<keyword evidence="5 9" id="KW-0812">Transmembrane</keyword>
<dbReference type="EMBL" id="LYMM01000001">
    <property type="protein sequence ID" value="PNU06923.1"/>
    <property type="molecule type" value="Genomic_DNA"/>
</dbReference>
<keyword evidence="4 11" id="KW-0808">Transferase</keyword>
<organism evidence="11 12">
    <name type="scientific">Novosphingobium guangzhouense</name>
    <dbReference type="NCBI Taxonomy" id="1850347"/>
    <lineage>
        <taxon>Bacteria</taxon>
        <taxon>Pseudomonadati</taxon>
        <taxon>Pseudomonadota</taxon>
        <taxon>Alphaproteobacteria</taxon>
        <taxon>Sphingomonadales</taxon>
        <taxon>Sphingomonadaceae</taxon>
        <taxon>Novosphingobium</taxon>
    </lineage>
</organism>
<keyword evidence="12" id="KW-1185">Reference proteome</keyword>
<dbReference type="PANTHER" id="PTHR30576">
    <property type="entry name" value="COLANIC BIOSYNTHESIS UDP-GLUCOSE LIPID CARRIER TRANSFERASE"/>
    <property type="match status" value="1"/>
</dbReference>
<protein>
    <submittedName>
        <fullName evidence="11">UDP-phosphate galactose phosphotransferase</fullName>
    </submittedName>
</protein>
<evidence type="ECO:0000256" key="3">
    <source>
        <dbReference type="ARBA" id="ARBA00022475"/>
    </source>
</evidence>
<dbReference type="Pfam" id="PF02397">
    <property type="entry name" value="Bac_transf"/>
    <property type="match status" value="1"/>
</dbReference>
<feature type="domain" description="Bacterial sugar transferase" evidence="10">
    <location>
        <begin position="10"/>
        <end position="200"/>
    </location>
</feature>
<evidence type="ECO:0000256" key="4">
    <source>
        <dbReference type="ARBA" id="ARBA00022679"/>
    </source>
</evidence>
<evidence type="ECO:0000313" key="12">
    <source>
        <dbReference type="Proteomes" id="UP000236327"/>
    </source>
</evidence>
<dbReference type="GO" id="GO:0005886">
    <property type="term" value="C:plasma membrane"/>
    <property type="evidence" value="ECO:0007669"/>
    <property type="project" value="UniProtKB-SubCell"/>
</dbReference>
<evidence type="ECO:0000256" key="6">
    <source>
        <dbReference type="ARBA" id="ARBA00022989"/>
    </source>
</evidence>
<dbReference type="InterPro" id="IPR003362">
    <property type="entry name" value="Bact_transf"/>
</dbReference>
<proteinExistence type="inferred from homology"/>
<evidence type="ECO:0000256" key="1">
    <source>
        <dbReference type="ARBA" id="ARBA00004236"/>
    </source>
</evidence>
<dbReference type="Proteomes" id="UP000236327">
    <property type="component" value="Unassembled WGS sequence"/>
</dbReference>
<evidence type="ECO:0000256" key="2">
    <source>
        <dbReference type="ARBA" id="ARBA00006464"/>
    </source>
</evidence>
<reference evidence="11 12" key="1">
    <citation type="submission" date="2016-05" db="EMBL/GenBank/DDBJ databases">
        <title>Complete genome sequence of Novosphingobium guangzhouense SA925(T).</title>
        <authorList>
            <person name="Sha S."/>
        </authorList>
    </citation>
    <scope>NUCLEOTIDE SEQUENCE [LARGE SCALE GENOMIC DNA]</scope>
    <source>
        <strain evidence="11 12">SA925</strain>
    </source>
</reference>
<keyword evidence="6 9" id="KW-1133">Transmembrane helix</keyword>
<name>A0A2K2G7A3_9SPHN</name>
<dbReference type="PANTHER" id="PTHR30576:SF4">
    <property type="entry name" value="UNDECAPRENYL-PHOSPHATE GALACTOSE PHOSPHOTRANSFERASE"/>
    <property type="match status" value="1"/>
</dbReference>
<keyword evidence="3" id="KW-1003">Cell membrane</keyword>
<evidence type="ECO:0000259" key="10">
    <source>
        <dbReference type="Pfam" id="PF02397"/>
    </source>
</evidence>
<dbReference type="GO" id="GO:0000271">
    <property type="term" value="P:polysaccharide biosynthetic process"/>
    <property type="evidence" value="ECO:0007669"/>
    <property type="project" value="UniProtKB-KW"/>
</dbReference>
<evidence type="ECO:0000256" key="7">
    <source>
        <dbReference type="ARBA" id="ARBA00023136"/>
    </source>
</evidence>
<comment type="similarity">
    <text evidence="2">Belongs to the bacterial sugar transferase family.</text>
</comment>
<comment type="caution">
    <text evidence="11">The sequence shown here is derived from an EMBL/GenBank/DDBJ whole genome shotgun (WGS) entry which is preliminary data.</text>
</comment>
<evidence type="ECO:0000256" key="5">
    <source>
        <dbReference type="ARBA" id="ARBA00022692"/>
    </source>
</evidence>
<comment type="subcellular location">
    <subcellularLocation>
        <location evidence="1">Cell membrane</location>
    </subcellularLocation>
</comment>
<keyword evidence="7 9" id="KW-0472">Membrane</keyword>
<dbReference type="AlphaFoldDB" id="A0A2K2G7A3"/>